<dbReference type="PROSITE" id="PS51294">
    <property type="entry name" value="HTH_MYB"/>
    <property type="match status" value="1"/>
</dbReference>
<reference evidence="15 16" key="1">
    <citation type="submission" date="2024-10" db="EMBL/GenBank/DDBJ databases">
        <title>Updated reference genomes for cyclostephanoid diatoms.</title>
        <authorList>
            <person name="Roberts W.R."/>
            <person name="Alverson A.J."/>
        </authorList>
    </citation>
    <scope>NUCLEOTIDE SEQUENCE [LARGE SCALE GENOMIC DNA]</scope>
    <source>
        <strain evidence="15 16">AJA232-27</strain>
    </source>
</reference>
<dbReference type="EC" id="3.5.1.98" evidence="3"/>
<feature type="region of interest" description="Disordered" evidence="11">
    <location>
        <begin position="1139"/>
        <end position="1177"/>
    </location>
</feature>
<keyword evidence="8" id="KW-0804">Transcription</keyword>
<dbReference type="NCBIfam" id="TIGR01557">
    <property type="entry name" value="myb_SHAQKYF"/>
    <property type="match status" value="1"/>
</dbReference>
<dbReference type="Gene3D" id="1.10.10.60">
    <property type="entry name" value="Homeodomain-like"/>
    <property type="match status" value="1"/>
</dbReference>
<dbReference type="SUPFAM" id="SSF46689">
    <property type="entry name" value="Homeodomain-like"/>
    <property type="match status" value="1"/>
</dbReference>
<dbReference type="PROSITE" id="PS50090">
    <property type="entry name" value="MYB_LIKE"/>
    <property type="match status" value="1"/>
</dbReference>
<dbReference type="SMART" id="SM00248">
    <property type="entry name" value="ANK"/>
    <property type="match status" value="3"/>
</dbReference>
<dbReference type="EMBL" id="JALLBG020000106">
    <property type="protein sequence ID" value="KAL3764394.1"/>
    <property type="molecule type" value="Genomic_DNA"/>
</dbReference>
<feature type="compositionally biased region" description="Basic residues" evidence="11">
    <location>
        <begin position="33"/>
        <end position="42"/>
    </location>
</feature>
<dbReference type="SMART" id="SM00717">
    <property type="entry name" value="SANT"/>
    <property type="match status" value="1"/>
</dbReference>
<organism evidence="15 16">
    <name type="scientific">Discostella pseudostelligera</name>
    <dbReference type="NCBI Taxonomy" id="259834"/>
    <lineage>
        <taxon>Eukaryota</taxon>
        <taxon>Sar</taxon>
        <taxon>Stramenopiles</taxon>
        <taxon>Ochrophyta</taxon>
        <taxon>Bacillariophyta</taxon>
        <taxon>Coscinodiscophyceae</taxon>
        <taxon>Thalassiosirophycidae</taxon>
        <taxon>Stephanodiscales</taxon>
        <taxon>Stephanodiscaceae</taxon>
        <taxon>Discostella</taxon>
    </lineage>
</organism>
<dbReference type="GO" id="GO:0005634">
    <property type="term" value="C:nucleus"/>
    <property type="evidence" value="ECO:0007669"/>
    <property type="project" value="UniProtKB-SubCell"/>
</dbReference>
<dbReference type="InterPro" id="IPR023801">
    <property type="entry name" value="His_deacetylse_dom"/>
</dbReference>
<protein>
    <recommendedName>
        <fullName evidence="3">histone deacetylase</fullName>
        <ecNumber evidence="3">3.5.1.98</ecNumber>
    </recommendedName>
</protein>
<keyword evidence="10" id="KW-0040">ANK repeat</keyword>
<dbReference type="InterPro" id="IPR009057">
    <property type="entry name" value="Homeodomain-like_sf"/>
</dbReference>
<keyword evidence="16" id="KW-1185">Reference proteome</keyword>
<dbReference type="PROSITE" id="PS50088">
    <property type="entry name" value="ANK_REPEAT"/>
    <property type="match status" value="2"/>
</dbReference>
<feature type="region of interest" description="Disordered" evidence="11">
    <location>
        <begin position="1"/>
        <end position="99"/>
    </location>
</feature>
<dbReference type="GO" id="GO:0010468">
    <property type="term" value="P:regulation of gene expression"/>
    <property type="evidence" value="ECO:0007669"/>
    <property type="project" value="UniProtKB-ARBA"/>
</dbReference>
<accession>A0ABD3MKD4</accession>
<feature type="region of interest" description="Disordered" evidence="11">
    <location>
        <begin position="1100"/>
        <end position="1125"/>
    </location>
</feature>
<feature type="compositionally biased region" description="Low complexity" evidence="11">
    <location>
        <begin position="1155"/>
        <end position="1164"/>
    </location>
</feature>
<dbReference type="PROSITE" id="PS50297">
    <property type="entry name" value="ANK_REP_REGION"/>
    <property type="match status" value="2"/>
</dbReference>
<evidence type="ECO:0000259" key="12">
    <source>
        <dbReference type="PROSITE" id="PS50090"/>
    </source>
</evidence>
<comment type="subcellular location">
    <subcellularLocation>
        <location evidence="1">Nucleus</location>
    </subcellularLocation>
</comment>
<evidence type="ECO:0000256" key="11">
    <source>
        <dbReference type="SAM" id="MobiDB-lite"/>
    </source>
</evidence>
<feature type="domain" description="SANT" evidence="13">
    <location>
        <begin position="149"/>
        <end position="185"/>
    </location>
</feature>
<dbReference type="PROSITE" id="PS51293">
    <property type="entry name" value="SANT"/>
    <property type="match status" value="1"/>
</dbReference>
<dbReference type="InterPro" id="IPR006447">
    <property type="entry name" value="Myb_dom_plants"/>
</dbReference>
<dbReference type="Pfam" id="PF00249">
    <property type="entry name" value="Myb_DNA-binding"/>
    <property type="match status" value="1"/>
</dbReference>
<feature type="compositionally biased region" description="Low complexity" evidence="11">
    <location>
        <begin position="60"/>
        <end position="99"/>
    </location>
</feature>
<dbReference type="Pfam" id="PF00850">
    <property type="entry name" value="Hist_deacetyl"/>
    <property type="match status" value="2"/>
</dbReference>
<keyword evidence="4" id="KW-0678">Repressor</keyword>
<evidence type="ECO:0000256" key="2">
    <source>
        <dbReference type="ARBA" id="ARBA00007738"/>
    </source>
</evidence>
<keyword evidence="5" id="KW-0378">Hydrolase</keyword>
<dbReference type="InterPro" id="IPR036770">
    <property type="entry name" value="Ankyrin_rpt-contain_sf"/>
</dbReference>
<evidence type="ECO:0000259" key="14">
    <source>
        <dbReference type="PROSITE" id="PS51294"/>
    </source>
</evidence>
<feature type="compositionally biased region" description="Gly residues" evidence="11">
    <location>
        <begin position="48"/>
        <end position="59"/>
    </location>
</feature>
<evidence type="ECO:0000256" key="1">
    <source>
        <dbReference type="ARBA" id="ARBA00004123"/>
    </source>
</evidence>
<evidence type="ECO:0000313" key="15">
    <source>
        <dbReference type="EMBL" id="KAL3764394.1"/>
    </source>
</evidence>
<dbReference type="InterPro" id="IPR017930">
    <property type="entry name" value="Myb_dom"/>
</dbReference>
<proteinExistence type="inferred from homology"/>
<dbReference type="Proteomes" id="UP001530293">
    <property type="component" value="Unassembled WGS sequence"/>
</dbReference>
<feature type="compositionally biased region" description="Polar residues" evidence="11">
    <location>
        <begin position="1"/>
        <end position="11"/>
    </location>
</feature>
<feature type="domain" description="HTH myb-type" evidence="14">
    <location>
        <begin position="152"/>
        <end position="200"/>
    </location>
</feature>
<dbReference type="GO" id="GO:0141221">
    <property type="term" value="F:histone deacetylase activity, hydrolytic mechanism"/>
    <property type="evidence" value="ECO:0007669"/>
    <property type="project" value="UniProtKB-EC"/>
</dbReference>
<evidence type="ECO:0000256" key="3">
    <source>
        <dbReference type="ARBA" id="ARBA00012111"/>
    </source>
</evidence>
<feature type="domain" description="Myb-like" evidence="12">
    <location>
        <begin position="146"/>
        <end position="196"/>
    </location>
</feature>
<keyword evidence="6" id="KW-0156">Chromatin regulator</keyword>
<dbReference type="Gene3D" id="1.25.40.20">
    <property type="entry name" value="Ankyrin repeat-containing domain"/>
    <property type="match status" value="1"/>
</dbReference>
<evidence type="ECO:0000256" key="8">
    <source>
        <dbReference type="ARBA" id="ARBA00023163"/>
    </source>
</evidence>
<feature type="region of interest" description="Disordered" evidence="11">
    <location>
        <begin position="429"/>
        <end position="465"/>
    </location>
</feature>
<feature type="repeat" description="ANK" evidence="10">
    <location>
        <begin position="662"/>
        <end position="694"/>
    </location>
</feature>
<dbReference type="InterPro" id="IPR002110">
    <property type="entry name" value="Ankyrin_rpt"/>
</dbReference>
<evidence type="ECO:0000256" key="4">
    <source>
        <dbReference type="ARBA" id="ARBA00022491"/>
    </source>
</evidence>
<dbReference type="SUPFAM" id="SSF52768">
    <property type="entry name" value="Arginase/deacetylase"/>
    <property type="match status" value="2"/>
</dbReference>
<dbReference type="CDD" id="cd00167">
    <property type="entry name" value="SANT"/>
    <property type="match status" value="1"/>
</dbReference>
<comment type="similarity">
    <text evidence="2">Belongs to the histone deacetylase family. HD type 2 subfamily.</text>
</comment>
<dbReference type="InterPro" id="IPR023696">
    <property type="entry name" value="Ureohydrolase_dom_sf"/>
</dbReference>
<dbReference type="PANTHER" id="PTHR10625">
    <property type="entry name" value="HISTONE DEACETYLASE HDAC1-RELATED"/>
    <property type="match status" value="1"/>
</dbReference>
<evidence type="ECO:0000256" key="10">
    <source>
        <dbReference type="PROSITE-ProRule" id="PRU00023"/>
    </source>
</evidence>
<feature type="compositionally biased region" description="Polar residues" evidence="11">
    <location>
        <begin position="1143"/>
        <end position="1154"/>
    </location>
</feature>
<evidence type="ECO:0000256" key="6">
    <source>
        <dbReference type="ARBA" id="ARBA00022853"/>
    </source>
</evidence>
<dbReference type="InterPro" id="IPR001005">
    <property type="entry name" value="SANT/Myb"/>
</dbReference>
<evidence type="ECO:0000313" key="16">
    <source>
        <dbReference type="Proteomes" id="UP001530293"/>
    </source>
</evidence>
<dbReference type="Gene3D" id="3.40.800.20">
    <property type="entry name" value="Histone deacetylase domain"/>
    <property type="match status" value="2"/>
</dbReference>
<evidence type="ECO:0000256" key="7">
    <source>
        <dbReference type="ARBA" id="ARBA00023015"/>
    </source>
</evidence>
<keyword evidence="7" id="KW-0805">Transcription regulation</keyword>
<dbReference type="PRINTS" id="PR01415">
    <property type="entry name" value="ANKYRIN"/>
</dbReference>
<gene>
    <name evidence="15" type="ORF">ACHAWU_004567</name>
</gene>
<dbReference type="PANTHER" id="PTHR10625:SF5">
    <property type="entry name" value="HISTONE DEACETYLASE"/>
    <property type="match status" value="1"/>
</dbReference>
<feature type="compositionally biased region" description="Pro residues" evidence="11">
    <location>
        <begin position="446"/>
        <end position="455"/>
    </location>
</feature>
<keyword evidence="9" id="KW-0539">Nucleus</keyword>
<evidence type="ECO:0000259" key="13">
    <source>
        <dbReference type="PROSITE" id="PS51293"/>
    </source>
</evidence>
<dbReference type="InterPro" id="IPR017884">
    <property type="entry name" value="SANT_dom"/>
</dbReference>
<comment type="caution">
    <text evidence="15">The sequence shown here is derived from an EMBL/GenBank/DDBJ whole genome shotgun (WGS) entry which is preliminary data.</text>
</comment>
<feature type="repeat" description="ANK" evidence="10">
    <location>
        <begin position="695"/>
        <end position="729"/>
    </location>
</feature>
<dbReference type="SUPFAM" id="SSF48403">
    <property type="entry name" value="Ankyrin repeat"/>
    <property type="match status" value="1"/>
</dbReference>
<evidence type="ECO:0000256" key="9">
    <source>
        <dbReference type="ARBA" id="ARBA00023242"/>
    </source>
</evidence>
<name>A0ABD3MKD4_9STRA</name>
<sequence>MDNNETSSSSAADEIKMAATQQPDYPPETNHSTTHHHPHHFHPIAYTEGGGGGGGGDSSGGSSAMNALAAAAEARSSPSSSSTLATVAPTTHRTGSTTTSAVATIAAGVAPPMMSTTPQHPPQLTTPPPLSATMQYIPPGGRVVESGQEQTGRWTREEHEAFLTGLQLYGKEWKKVAAGVKTRTVVQTRTHAQKYFQKLTKGLDGASESEIQAAMEMLGEAGSTPNPMKVANFAAAAMDLGIGGGALPKVSTSSKKKRSKVPYAAVHPPKTPNPISNPISRTNSAATAATLLNMSNDRRVSATSIGPSSATSATTTTAGGVYPSQHGFTMNANDANILAGDASSTSASSYIFGFAGGANIKSMVGGGISIAPPPTHEELLQAGKYPEPSPAACGKRKLAEIAAAQMLAGVVGATKRRLMMNEAVSATKMTATTESEEVLGKDRSATPPPPPPPPEQGTYMTTPGGTLDAASINATSNKVQYGSLIGHGGALQIRNPDTFGDQSNAINRIRSMSGSASPHTPWDGQIAALVSQVKGHEIPALPLPPAQDPNATFSAPNEAAMFNKAEAASEATLLPLPLRSPRSVLHVAICNSSVTEVSQLCSTFAGSNSPVVNERDDAGFHPLHSAVALALVDQAGSNCREALEICQLLINSGADVMCCDKEGNTPLHWAARAGHGEVLGLLLQKNCPLDAQNDAGETALHWAMRAGNRGARAVKALVENGARVNVFNRNFRRPLDVAASGFESKREGEGDDTTENDALASTVDLRERRSTRWNLMRLSPQCRTLVLHHHECMEHLAKADHDWEVPDRISNIMSALTNRTTESCVPEDEECFRPCEITVSNEFERATLELLSRIHSAEYLSFVNDLSKELERKRKQQLIEDSQSNALGEDTDKKREVVPFTPMVCAVIYHKIQRKIFKGTPTKEDGHSDTAFSAGSLKAARRAAGAVQHAVDCVLVGRNRNAFCIVRPPGHHAGINGLLSDAESCGFCLFNNVAAGAMHALSDEQHRPKCERCAIVDIDAHHGNGTEEIVRKCHDSGRLLFFSVHLYDYDKPVKGKFQYKFYPGTGAEDEVAHNIINVPIAPLWREKDVVKSISLASNGGASMQTELRQTRQRSKEDAARRVPSVPDLSAFNTEEAIPAASLNPINGNTSVETASVTSDSSQSSKPRQPLPSASPHYPPHYLMGVGRLAYRRAIQHRLLPALRAFNPDLIILSTGFDAARGDVGNARHYINGTEAMGFDLEPDDYAWTARKVCEIADICCDGRVVSVLEGGYGRTPPSVPAPPVFGDEPASEPVKQRLDKSFFSECAIQHLKGLVDPYYTDEHDQRLVSNRKRP</sequence>
<evidence type="ECO:0000256" key="5">
    <source>
        <dbReference type="ARBA" id="ARBA00022801"/>
    </source>
</evidence>
<feature type="region of interest" description="Disordered" evidence="11">
    <location>
        <begin position="249"/>
        <end position="280"/>
    </location>
</feature>
<dbReference type="Pfam" id="PF12796">
    <property type="entry name" value="Ank_2"/>
    <property type="match status" value="1"/>
</dbReference>
<dbReference type="InterPro" id="IPR037138">
    <property type="entry name" value="His_deacetylse_dom_sf"/>
</dbReference>